<dbReference type="Proteomes" id="UP000734218">
    <property type="component" value="Unassembled WGS sequence"/>
</dbReference>
<dbReference type="NCBIfam" id="TIGR02595">
    <property type="entry name" value="PEP_CTERM"/>
    <property type="match status" value="1"/>
</dbReference>
<gene>
    <name evidence="2" type="ORF">GGR88_001065</name>
</gene>
<comment type="caution">
    <text evidence="2">The sequence shown here is derived from an EMBL/GenBank/DDBJ whole genome shotgun (WGS) entry which is preliminary data.</text>
</comment>
<dbReference type="EMBL" id="JAATJE010000001">
    <property type="protein sequence ID" value="NJC33591.1"/>
    <property type="molecule type" value="Genomic_DNA"/>
</dbReference>
<evidence type="ECO:0000313" key="3">
    <source>
        <dbReference type="Proteomes" id="UP000734218"/>
    </source>
</evidence>
<dbReference type="NCBIfam" id="NF035944">
    <property type="entry name" value="PEPxxWA-CTERM"/>
    <property type="match status" value="1"/>
</dbReference>
<dbReference type="Pfam" id="PF07589">
    <property type="entry name" value="PEP-CTERM"/>
    <property type="match status" value="1"/>
</dbReference>
<protein>
    <recommendedName>
        <fullName evidence="1">Ice-binding protein C-terminal domain-containing protein</fullName>
    </recommendedName>
</protein>
<organism evidence="2 3">
    <name type="scientific">Sphingomonas jejuensis</name>
    <dbReference type="NCBI Taxonomy" id="904715"/>
    <lineage>
        <taxon>Bacteria</taxon>
        <taxon>Pseudomonadati</taxon>
        <taxon>Pseudomonadota</taxon>
        <taxon>Alphaproteobacteria</taxon>
        <taxon>Sphingomonadales</taxon>
        <taxon>Sphingomonadaceae</taxon>
        <taxon>Sphingomonas</taxon>
    </lineage>
</organism>
<evidence type="ECO:0000313" key="2">
    <source>
        <dbReference type="EMBL" id="NJC33591.1"/>
    </source>
</evidence>
<evidence type="ECO:0000259" key="1">
    <source>
        <dbReference type="Pfam" id="PF07589"/>
    </source>
</evidence>
<dbReference type="InterPro" id="IPR013424">
    <property type="entry name" value="Ice-binding_C"/>
</dbReference>
<proteinExistence type="predicted"/>
<name>A0ABX0XLJ9_9SPHN</name>
<keyword evidence="3" id="KW-1185">Reference proteome</keyword>
<reference evidence="2 3" key="1">
    <citation type="submission" date="2020-03" db="EMBL/GenBank/DDBJ databases">
        <title>Genomic Encyclopedia of Type Strains, Phase IV (KMG-IV): sequencing the most valuable type-strain genomes for metagenomic binning, comparative biology and taxonomic classification.</title>
        <authorList>
            <person name="Goeker M."/>
        </authorList>
    </citation>
    <scope>NUCLEOTIDE SEQUENCE [LARGE SCALE GENOMIC DNA]</scope>
    <source>
        <strain evidence="2 3">DSM 27651</strain>
    </source>
</reference>
<accession>A0ABX0XLJ9</accession>
<feature type="domain" description="Ice-binding protein C-terminal" evidence="1">
    <location>
        <begin position="236"/>
        <end position="261"/>
    </location>
</feature>
<sequence>MAPATAQTTPVSSKGTAATASLSATPIIGTGASLVVAPVAVSQGHGPASYNQTNSALGASGGLTLSLLGLTNTGLQFNTGVASTSASGIGTTATASATLASANLGINATTQNLFGPATVVSLLGLRTGEIRSTASVDAAGLFQGSSSIAGLGLTTTLGTVNAGLLGNVTPAVNAVLLDVLGLKITLNEQITDGDMFTTNALSLRFTNFVSGTNLVNGAVILGQSQVVRATPVAPPAVPEPATWAMMIAGFGMVGAAMRSRRRIMVLA</sequence>
<dbReference type="RefSeq" id="WP_342449724.1">
    <property type="nucleotide sequence ID" value="NZ_JAATJE010000001.1"/>
</dbReference>